<feature type="transmembrane region" description="Helical" evidence="1">
    <location>
        <begin position="60"/>
        <end position="80"/>
    </location>
</feature>
<reference evidence="3" key="2">
    <citation type="submission" date="2015-01" db="EMBL/GenBank/DDBJ databases">
        <title>Evolutionary Origins and Diversification of the Mycorrhizal Mutualists.</title>
        <authorList>
            <consortium name="DOE Joint Genome Institute"/>
            <consortium name="Mycorrhizal Genomics Consortium"/>
            <person name="Kohler A."/>
            <person name="Kuo A."/>
            <person name="Nagy L.G."/>
            <person name="Floudas D."/>
            <person name="Copeland A."/>
            <person name="Barry K.W."/>
            <person name="Cichocki N."/>
            <person name="Veneault-Fourrey C."/>
            <person name="LaButti K."/>
            <person name="Lindquist E.A."/>
            <person name="Lipzen A."/>
            <person name="Lundell T."/>
            <person name="Morin E."/>
            <person name="Murat C."/>
            <person name="Riley R."/>
            <person name="Ohm R."/>
            <person name="Sun H."/>
            <person name="Tunlid A."/>
            <person name="Henrissat B."/>
            <person name="Grigoriev I.V."/>
            <person name="Hibbett D.S."/>
            <person name="Martin F."/>
        </authorList>
    </citation>
    <scope>NUCLEOTIDE SEQUENCE [LARGE SCALE GENOMIC DNA]</scope>
    <source>
        <strain evidence="3">Foug A</strain>
    </source>
</reference>
<evidence type="ECO:0000313" key="2">
    <source>
        <dbReference type="EMBL" id="KIM50787.1"/>
    </source>
</evidence>
<reference evidence="2 3" key="1">
    <citation type="submission" date="2014-04" db="EMBL/GenBank/DDBJ databases">
        <authorList>
            <consortium name="DOE Joint Genome Institute"/>
            <person name="Kuo A."/>
            <person name="Kohler A."/>
            <person name="Nagy L.G."/>
            <person name="Floudas D."/>
            <person name="Copeland A."/>
            <person name="Barry K.W."/>
            <person name="Cichocki N."/>
            <person name="Veneault-Fourrey C."/>
            <person name="LaButti K."/>
            <person name="Lindquist E.A."/>
            <person name="Lipzen A."/>
            <person name="Lundell T."/>
            <person name="Morin E."/>
            <person name="Murat C."/>
            <person name="Sun H."/>
            <person name="Tunlid A."/>
            <person name="Henrissat B."/>
            <person name="Grigoriev I.V."/>
            <person name="Hibbett D.S."/>
            <person name="Martin F."/>
            <person name="Nordberg H.P."/>
            <person name="Cantor M.N."/>
            <person name="Hua S.X."/>
        </authorList>
    </citation>
    <scope>NUCLEOTIDE SEQUENCE [LARGE SCALE GENOMIC DNA]</scope>
    <source>
        <strain evidence="2 3">Foug A</strain>
    </source>
</reference>
<protein>
    <submittedName>
        <fullName evidence="2">Uncharacterized protein</fullName>
    </submittedName>
</protein>
<keyword evidence="1" id="KW-1133">Transmembrane helix</keyword>
<dbReference type="AlphaFoldDB" id="A0A0C2ZCR0"/>
<keyword evidence="1" id="KW-0472">Membrane</keyword>
<keyword evidence="3" id="KW-1185">Reference proteome</keyword>
<organism evidence="2 3">
    <name type="scientific">Scleroderma citrinum Foug A</name>
    <dbReference type="NCBI Taxonomy" id="1036808"/>
    <lineage>
        <taxon>Eukaryota</taxon>
        <taxon>Fungi</taxon>
        <taxon>Dikarya</taxon>
        <taxon>Basidiomycota</taxon>
        <taxon>Agaricomycotina</taxon>
        <taxon>Agaricomycetes</taxon>
        <taxon>Agaricomycetidae</taxon>
        <taxon>Boletales</taxon>
        <taxon>Sclerodermatineae</taxon>
        <taxon>Sclerodermataceae</taxon>
        <taxon>Scleroderma</taxon>
    </lineage>
</organism>
<dbReference type="STRING" id="1036808.A0A0C2ZCR0"/>
<name>A0A0C2ZCR0_9AGAM</name>
<accession>A0A0C2ZCR0</accession>
<dbReference type="InParanoid" id="A0A0C2ZCR0"/>
<feature type="transmembrane region" description="Helical" evidence="1">
    <location>
        <begin position="105"/>
        <end position="128"/>
    </location>
</feature>
<dbReference type="OrthoDB" id="3245306at2759"/>
<keyword evidence="1" id="KW-0812">Transmembrane</keyword>
<gene>
    <name evidence="2" type="ORF">SCLCIDRAFT_1225110</name>
</gene>
<dbReference type="EMBL" id="KN822329">
    <property type="protein sequence ID" value="KIM50787.1"/>
    <property type="molecule type" value="Genomic_DNA"/>
</dbReference>
<evidence type="ECO:0000256" key="1">
    <source>
        <dbReference type="SAM" id="Phobius"/>
    </source>
</evidence>
<proteinExistence type="predicted"/>
<dbReference type="Proteomes" id="UP000053989">
    <property type="component" value="Unassembled WGS sequence"/>
</dbReference>
<sequence length="174" mass="18890">MAQFHSALSFHCCGSSTHPYQEPGLSYMRMVARILLESHGFQRFLSRNFSYMHTAKHTTILLKLLEFVIGILCLGIPHLFVDRARYTSHFDVENNAAVPSSAPPFNIGVCANLVSAITLSASVTLMSLSGLGSIAQIGSLIARSCSVASMAISFKSIFQHKSNMPLVADDPVLS</sequence>
<dbReference type="HOGENOM" id="CLU_1541009_0_0_1"/>
<evidence type="ECO:0000313" key="3">
    <source>
        <dbReference type="Proteomes" id="UP000053989"/>
    </source>
</evidence>